<organism evidence="3 4">
    <name type="scientific">Modicella reniformis</name>
    <dbReference type="NCBI Taxonomy" id="1440133"/>
    <lineage>
        <taxon>Eukaryota</taxon>
        <taxon>Fungi</taxon>
        <taxon>Fungi incertae sedis</taxon>
        <taxon>Mucoromycota</taxon>
        <taxon>Mortierellomycotina</taxon>
        <taxon>Mortierellomycetes</taxon>
        <taxon>Mortierellales</taxon>
        <taxon>Mortierellaceae</taxon>
        <taxon>Modicella</taxon>
    </lineage>
</organism>
<name>A0A9P6SMN9_9FUNG</name>
<dbReference type="Proteomes" id="UP000749646">
    <property type="component" value="Unassembled WGS sequence"/>
</dbReference>
<keyword evidence="4" id="KW-1185">Reference proteome</keyword>
<dbReference type="Gene3D" id="1.10.287.110">
    <property type="entry name" value="DnaJ domain"/>
    <property type="match status" value="1"/>
</dbReference>
<accession>A0A9P6SMN9</accession>
<dbReference type="InterPro" id="IPR001623">
    <property type="entry name" value="DnaJ_domain"/>
</dbReference>
<dbReference type="PANTHER" id="PTHR46620:SF1">
    <property type="entry name" value="J DOMAIN-CONTAINING PROTEIN SPF31"/>
    <property type="match status" value="1"/>
</dbReference>
<protein>
    <recommendedName>
        <fullName evidence="2">J domain-containing protein</fullName>
    </recommendedName>
</protein>
<feature type="region of interest" description="Disordered" evidence="1">
    <location>
        <begin position="208"/>
        <end position="256"/>
    </location>
</feature>
<evidence type="ECO:0000259" key="2">
    <source>
        <dbReference type="PROSITE" id="PS50076"/>
    </source>
</evidence>
<dbReference type="OrthoDB" id="342454at2759"/>
<dbReference type="InterPro" id="IPR036869">
    <property type="entry name" value="J_dom_sf"/>
</dbReference>
<evidence type="ECO:0000313" key="3">
    <source>
        <dbReference type="EMBL" id="KAF9981904.1"/>
    </source>
</evidence>
<gene>
    <name evidence="3" type="ORF">BGZ65_003444</name>
</gene>
<evidence type="ECO:0000256" key="1">
    <source>
        <dbReference type="SAM" id="MobiDB-lite"/>
    </source>
</evidence>
<dbReference type="PANTHER" id="PTHR46620">
    <property type="entry name" value="J DOMAIN-CONTAINING PROTEIN SPF31"/>
    <property type="match status" value="1"/>
</dbReference>
<dbReference type="AlphaFoldDB" id="A0A9P6SMN9"/>
<dbReference type="PRINTS" id="PR00625">
    <property type="entry name" value="JDOMAIN"/>
</dbReference>
<dbReference type="EMBL" id="JAAAHW010003645">
    <property type="protein sequence ID" value="KAF9981904.1"/>
    <property type="molecule type" value="Genomic_DNA"/>
</dbReference>
<feature type="compositionally biased region" description="Polar residues" evidence="1">
    <location>
        <begin position="246"/>
        <end position="256"/>
    </location>
</feature>
<feature type="domain" description="J" evidence="2">
    <location>
        <begin position="53"/>
        <end position="117"/>
    </location>
</feature>
<evidence type="ECO:0000313" key="4">
    <source>
        <dbReference type="Proteomes" id="UP000749646"/>
    </source>
</evidence>
<dbReference type="SMART" id="SM00271">
    <property type="entry name" value="DnaJ"/>
    <property type="match status" value="1"/>
</dbReference>
<dbReference type="SUPFAM" id="SSF46565">
    <property type="entry name" value="Chaperone J-domain"/>
    <property type="match status" value="1"/>
</dbReference>
<sequence length="256" mass="29632">MQDVSHRIRFFPQEQEEHEIMADIDIDRLLEVEASAVQKDAEVERIIACFKLDPYDILELDVGCVEKDIKMAYRKKSLMIHPDKVSHPKARDAFDILKKAETDLMDPGKRTFLNSIIDEAKFEVKKAQPLNMAPTDPFFTSPVYKSLVKQKTKDLLIETELRKRTLIRKEMEAEGEIARKQDEVISERKRRQEAQKVWEDSRDDRVQGWRNFQAGRTAGGRIKKKKPSTFRPPKAVAENALPYNKRPTTSSASEGF</sequence>
<comment type="caution">
    <text evidence="3">The sequence shown here is derived from an EMBL/GenBank/DDBJ whole genome shotgun (WGS) entry which is preliminary data.</text>
</comment>
<dbReference type="PROSITE" id="PS50076">
    <property type="entry name" value="DNAJ_2"/>
    <property type="match status" value="1"/>
</dbReference>
<dbReference type="Pfam" id="PF00226">
    <property type="entry name" value="DnaJ"/>
    <property type="match status" value="1"/>
</dbReference>
<reference evidence="3" key="1">
    <citation type="journal article" date="2020" name="Fungal Divers.">
        <title>Resolving the Mortierellaceae phylogeny through synthesis of multi-gene phylogenetics and phylogenomics.</title>
        <authorList>
            <person name="Vandepol N."/>
            <person name="Liber J."/>
            <person name="Desiro A."/>
            <person name="Na H."/>
            <person name="Kennedy M."/>
            <person name="Barry K."/>
            <person name="Grigoriev I.V."/>
            <person name="Miller A.N."/>
            <person name="O'Donnell K."/>
            <person name="Stajich J.E."/>
            <person name="Bonito G."/>
        </authorList>
    </citation>
    <scope>NUCLEOTIDE SEQUENCE</scope>
    <source>
        <strain evidence="3">MES-2147</strain>
    </source>
</reference>
<proteinExistence type="predicted"/>
<dbReference type="CDD" id="cd06257">
    <property type="entry name" value="DnaJ"/>
    <property type="match status" value="1"/>
</dbReference>